<sequence>MKYSKYATGPVQCGSIHEIYRRLQKEGYRIGESALRAWVKNGQIPAVYRGKMALVLYEDVLTFITNGYKPIPPAA</sequence>
<name>A0A9D2FHV0_9FIRM</name>
<dbReference type="EMBL" id="DXBJ01000072">
    <property type="protein sequence ID" value="HIZ58763.1"/>
    <property type="molecule type" value="Genomic_DNA"/>
</dbReference>
<evidence type="ECO:0000313" key="2">
    <source>
        <dbReference type="Proteomes" id="UP000824065"/>
    </source>
</evidence>
<comment type="caution">
    <text evidence="1">The sequence shown here is derived from an EMBL/GenBank/DDBJ whole genome shotgun (WGS) entry which is preliminary data.</text>
</comment>
<reference evidence="1" key="2">
    <citation type="submission" date="2021-04" db="EMBL/GenBank/DDBJ databases">
        <authorList>
            <person name="Gilroy R."/>
        </authorList>
    </citation>
    <scope>NUCLEOTIDE SEQUENCE</scope>
    <source>
        <strain evidence="1">ChiBcec16-3735</strain>
    </source>
</reference>
<proteinExistence type="predicted"/>
<reference evidence="1" key="1">
    <citation type="journal article" date="2021" name="PeerJ">
        <title>Extensive microbial diversity within the chicken gut microbiome revealed by metagenomics and culture.</title>
        <authorList>
            <person name="Gilroy R."/>
            <person name="Ravi A."/>
            <person name="Getino M."/>
            <person name="Pursley I."/>
            <person name="Horton D.L."/>
            <person name="Alikhan N.F."/>
            <person name="Baker D."/>
            <person name="Gharbi K."/>
            <person name="Hall N."/>
            <person name="Watson M."/>
            <person name="Adriaenssens E.M."/>
            <person name="Foster-Nyarko E."/>
            <person name="Jarju S."/>
            <person name="Secka A."/>
            <person name="Antonio M."/>
            <person name="Oren A."/>
            <person name="Chaudhuri R.R."/>
            <person name="La Ragione R."/>
            <person name="Hildebrand F."/>
            <person name="Pallen M.J."/>
        </authorList>
    </citation>
    <scope>NUCLEOTIDE SEQUENCE</scope>
    <source>
        <strain evidence="1">ChiBcec16-3735</strain>
    </source>
</reference>
<dbReference type="Proteomes" id="UP000824065">
    <property type="component" value="Unassembled WGS sequence"/>
</dbReference>
<dbReference type="AlphaFoldDB" id="A0A9D2FHV0"/>
<gene>
    <name evidence="1" type="ORF">H9725_09380</name>
</gene>
<accession>A0A9D2FHV0</accession>
<organism evidence="1 2">
    <name type="scientific">Candidatus Faecalibacterium gallistercoris</name>
    <dbReference type="NCBI Taxonomy" id="2838579"/>
    <lineage>
        <taxon>Bacteria</taxon>
        <taxon>Bacillati</taxon>
        <taxon>Bacillota</taxon>
        <taxon>Clostridia</taxon>
        <taxon>Eubacteriales</taxon>
        <taxon>Oscillospiraceae</taxon>
        <taxon>Faecalibacterium</taxon>
    </lineage>
</organism>
<protein>
    <submittedName>
        <fullName evidence="1">Helix-turn-helix domain-containing protein</fullName>
    </submittedName>
</protein>
<evidence type="ECO:0000313" key="1">
    <source>
        <dbReference type="EMBL" id="HIZ58763.1"/>
    </source>
</evidence>